<dbReference type="RefSeq" id="WP_126641893.1">
    <property type="nucleotide sequence ID" value="NZ_BIFH01000037.1"/>
</dbReference>
<sequence length="222" mass="24404">MRSRIRAGDPYAFEELFAEHSKSVYNHGFRMTGDWAAAEDVVALTFLEAWRLRADVAAEGGSLRPWLLGVAGNVVRNQRRTARRHRAVLDRVPRERAVPDFADSLVDRIDDTRTIARVRTMLGTLRRQEQEVVALCVFSGLDSASAAEALGIPVGTVRSRLSRARAKLKRLADREEGAAGADRASPTPASAPAPVPAPAKRVDDARRPGRLPVGRPIRKEAR</sequence>
<keyword evidence="3" id="KW-0731">Sigma factor</keyword>
<comment type="similarity">
    <text evidence="1">Belongs to the sigma-70 factor family. ECF subfamily.</text>
</comment>
<dbReference type="InterPro" id="IPR013249">
    <property type="entry name" value="RNA_pol_sigma70_r4_t2"/>
</dbReference>
<proteinExistence type="inferred from homology"/>
<evidence type="ECO:0000259" key="7">
    <source>
        <dbReference type="Pfam" id="PF08281"/>
    </source>
</evidence>
<dbReference type="InterPro" id="IPR014284">
    <property type="entry name" value="RNA_pol_sigma-70_dom"/>
</dbReference>
<dbReference type="InterPro" id="IPR036388">
    <property type="entry name" value="WH-like_DNA-bd_sf"/>
</dbReference>
<dbReference type="GO" id="GO:0000428">
    <property type="term" value="C:DNA-directed RNA polymerase complex"/>
    <property type="evidence" value="ECO:0007669"/>
    <property type="project" value="UniProtKB-KW"/>
</dbReference>
<evidence type="ECO:0000313" key="9">
    <source>
        <dbReference type="Proteomes" id="UP000286931"/>
    </source>
</evidence>
<dbReference type="AlphaFoldDB" id="A0A401Z003"/>
<feature type="domain" description="RNA polymerase sigma factor 70 region 4 type 2" evidence="7">
    <location>
        <begin position="117"/>
        <end position="168"/>
    </location>
</feature>
<evidence type="ECO:0000313" key="8">
    <source>
        <dbReference type="EMBL" id="GCE00151.1"/>
    </source>
</evidence>
<dbReference type="InterPro" id="IPR007627">
    <property type="entry name" value="RNA_pol_sigma70_r2"/>
</dbReference>
<protein>
    <submittedName>
        <fullName evidence="8">DNA-directed RNA polymerase sigma-70 factor</fullName>
    </submittedName>
</protein>
<dbReference type="SUPFAM" id="SSF88946">
    <property type="entry name" value="Sigma2 domain of RNA polymerase sigma factors"/>
    <property type="match status" value="1"/>
</dbReference>
<dbReference type="Gene3D" id="1.10.10.10">
    <property type="entry name" value="Winged helix-like DNA-binding domain superfamily/Winged helix DNA-binding domain"/>
    <property type="match status" value="1"/>
</dbReference>
<evidence type="ECO:0000256" key="3">
    <source>
        <dbReference type="ARBA" id="ARBA00023082"/>
    </source>
</evidence>
<dbReference type="InterPro" id="IPR013325">
    <property type="entry name" value="RNA_pol_sigma_r2"/>
</dbReference>
<dbReference type="GO" id="GO:0016987">
    <property type="term" value="F:sigma factor activity"/>
    <property type="evidence" value="ECO:0007669"/>
    <property type="project" value="UniProtKB-KW"/>
</dbReference>
<dbReference type="PANTHER" id="PTHR43133:SF25">
    <property type="entry name" value="RNA POLYMERASE SIGMA FACTOR RFAY-RELATED"/>
    <property type="match status" value="1"/>
</dbReference>
<organism evidence="8 9">
    <name type="scientific">Embleya hyalina</name>
    <dbReference type="NCBI Taxonomy" id="516124"/>
    <lineage>
        <taxon>Bacteria</taxon>
        <taxon>Bacillati</taxon>
        <taxon>Actinomycetota</taxon>
        <taxon>Actinomycetes</taxon>
        <taxon>Kitasatosporales</taxon>
        <taxon>Streptomycetaceae</taxon>
        <taxon>Embleya</taxon>
    </lineage>
</organism>
<feature type="domain" description="RNA polymerase sigma-70 region 2" evidence="6">
    <location>
        <begin position="16"/>
        <end position="84"/>
    </location>
</feature>
<dbReference type="Proteomes" id="UP000286931">
    <property type="component" value="Unassembled WGS sequence"/>
</dbReference>
<comment type="caution">
    <text evidence="8">The sequence shown here is derived from an EMBL/GenBank/DDBJ whole genome shotgun (WGS) entry which is preliminary data.</text>
</comment>
<dbReference type="EMBL" id="BIFH01000037">
    <property type="protein sequence ID" value="GCE00151.1"/>
    <property type="molecule type" value="Genomic_DNA"/>
</dbReference>
<dbReference type="GO" id="GO:0003677">
    <property type="term" value="F:DNA binding"/>
    <property type="evidence" value="ECO:0007669"/>
    <property type="project" value="InterPro"/>
</dbReference>
<dbReference type="InterPro" id="IPR039425">
    <property type="entry name" value="RNA_pol_sigma-70-like"/>
</dbReference>
<accession>A0A401Z003</accession>
<dbReference type="SUPFAM" id="SSF88659">
    <property type="entry name" value="Sigma3 and sigma4 domains of RNA polymerase sigma factors"/>
    <property type="match status" value="1"/>
</dbReference>
<dbReference type="PANTHER" id="PTHR43133">
    <property type="entry name" value="RNA POLYMERASE ECF-TYPE SIGMA FACTO"/>
    <property type="match status" value="1"/>
</dbReference>
<keyword evidence="8" id="KW-0240">DNA-directed RNA polymerase</keyword>
<evidence type="ECO:0000256" key="5">
    <source>
        <dbReference type="SAM" id="MobiDB-lite"/>
    </source>
</evidence>
<dbReference type="Pfam" id="PF04542">
    <property type="entry name" value="Sigma70_r2"/>
    <property type="match status" value="1"/>
</dbReference>
<dbReference type="InterPro" id="IPR013324">
    <property type="entry name" value="RNA_pol_sigma_r3/r4-like"/>
</dbReference>
<dbReference type="NCBIfam" id="TIGR02937">
    <property type="entry name" value="sigma70-ECF"/>
    <property type="match status" value="1"/>
</dbReference>
<name>A0A401Z003_9ACTN</name>
<dbReference type="Pfam" id="PF08281">
    <property type="entry name" value="Sigma70_r4_2"/>
    <property type="match status" value="1"/>
</dbReference>
<evidence type="ECO:0000256" key="4">
    <source>
        <dbReference type="ARBA" id="ARBA00023163"/>
    </source>
</evidence>
<dbReference type="CDD" id="cd06171">
    <property type="entry name" value="Sigma70_r4"/>
    <property type="match status" value="1"/>
</dbReference>
<dbReference type="OrthoDB" id="5518337at2"/>
<reference evidence="8 9" key="1">
    <citation type="submission" date="2018-12" db="EMBL/GenBank/DDBJ databases">
        <title>Draft genome sequence of Embleya hyalina NBRC 13850T.</title>
        <authorList>
            <person name="Komaki H."/>
            <person name="Hosoyama A."/>
            <person name="Kimura A."/>
            <person name="Ichikawa N."/>
            <person name="Tamura T."/>
        </authorList>
    </citation>
    <scope>NUCLEOTIDE SEQUENCE [LARGE SCALE GENOMIC DNA]</scope>
    <source>
        <strain evidence="8 9">NBRC 13850</strain>
    </source>
</reference>
<keyword evidence="4" id="KW-0804">Transcription</keyword>
<feature type="region of interest" description="Disordered" evidence="5">
    <location>
        <begin position="168"/>
        <end position="222"/>
    </location>
</feature>
<keyword evidence="9" id="KW-1185">Reference proteome</keyword>
<dbReference type="Gene3D" id="1.10.1740.10">
    <property type="match status" value="1"/>
</dbReference>
<evidence type="ECO:0000256" key="2">
    <source>
        <dbReference type="ARBA" id="ARBA00023015"/>
    </source>
</evidence>
<evidence type="ECO:0000259" key="6">
    <source>
        <dbReference type="Pfam" id="PF04542"/>
    </source>
</evidence>
<evidence type="ECO:0000256" key="1">
    <source>
        <dbReference type="ARBA" id="ARBA00010641"/>
    </source>
</evidence>
<keyword evidence="2" id="KW-0805">Transcription regulation</keyword>
<dbReference type="GO" id="GO:0006352">
    <property type="term" value="P:DNA-templated transcription initiation"/>
    <property type="evidence" value="ECO:0007669"/>
    <property type="project" value="InterPro"/>
</dbReference>
<gene>
    <name evidence="8" type="primary">rpoE_14</name>
    <name evidence="8" type="ORF">EHYA_07876</name>
</gene>